<comment type="caution">
    <text evidence="2">The sequence shown here is derived from an EMBL/GenBank/DDBJ whole genome shotgun (WGS) entry which is preliminary data.</text>
</comment>
<organism evidence="2 3">
    <name type="scientific">Mycobacterium paraense</name>
    <dbReference type="NCBI Taxonomy" id="767916"/>
    <lineage>
        <taxon>Bacteria</taxon>
        <taxon>Bacillati</taxon>
        <taxon>Actinomycetota</taxon>
        <taxon>Actinomycetes</taxon>
        <taxon>Mycobacteriales</taxon>
        <taxon>Mycobacteriaceae</taxon>
        <taxon>Mycobacterium</taxon>
        <taxon>Mycobacterium simiae complex</taxon>
    </lineage>
</organism>
<dbReference type="CDD" id="cd00761">
    <property type="entry name" value="Glyco_tranf_GTA_type"/>
    <property type="match status" value="1"/>
</dbReference>
<dbReference type="Proteomes" id="UP000193285">
    <property type="component" value="Unassembled WGS sequence"/>
</dbReference>
<dbReference type="PANTHER" id="PTHR22916">
    <property type="entry name" value="GLYCOSYLTRANSFERASE"/>
    <property type="match status" value="1"/>
</dbReference>
<reference evidence="2 3" key="1">
    <citation type="journal article" date="2015" name="Emerg. Microbes Infect.">
        <title>Characterization of 17 strains belonging to the Mycobacterium simiae complex and description of Mycobacterium paraense sp. nov.</title>
        <authorList>
            <person name="Fusco da Costa A.R."/>
            <person name="Fedrizzi T."/>
            <person name="Lopes M.L."/>
            <person name="Pecorari M."/>
            <person name="Oliveira da Costa W.L."/>
            <person name="Giacobazzi E."/>
            <person name="da Costa Bahia J.R."/>
            <person name="De Sanctis V."/>
            <person name="Batista Lima K.V."/>
            <person name="Bertorelli R."/>
            <person name="Grottola A."/>
            <person name="Fabio A."/>
            <person name="Mariottini A."/>
            <person name="Ferretti P."/>
            <person name="Di Leva F."/>
            <person name="Fregni Serpini G."/>
            <person name="Tagliazucchi S."/>
            <person name="Rumpianesi F."/>
            <person name="Jousson O."/>
            <person name="Segata N."/>
            <person name="Tortoli E."/>
        </authorList>
    </citation>
    <scope>NUCLEOTIDE SEQUENCE [LARGE SCALE GENOMIC DNA]</scope>
    <source>
        <strain evidence="2 3">IEC33</strain>
    </source>
</reference>
<evidence type="ECO:0000313" key="3">
    <source>
        <dbReference type="Proteomes" id="UP000193285"/>
    </source>
</evidence>
<protein>
    <recommendedName>
        <fullName evidence="1">Glycosyltransferase 2-like domain-containing protein</fullName>
    </recommendedName>
</protein>
<proteinExistence type="predicted"/>
<dbReference type="SUPFAM" id="SSF53448">
    <property type="entry name" value="Nucleotide-diphospho-sugar transferases"/>
    <property type="match status" value="1"/>
</dbReference>
<dbReference type="GO" id="GO:0016758">
    <property type="term" value="F:hexosyltransferase activity"/>
    <property type="evidence" value="ECO:0007669"/>
    <property type="project" value="UniProtKB-ARBA"/>
</dbReference>
<sequence>MIIVDDGSEDGTPDIAESFGDPRITVIRRPHEGIGGLGRGYASALARATSPIVAILDGDDTWPDHKIEQQLPLFADPGVVLSYGPAGLMDENGVTYAKYWHKPRGAVARNDPVGSILPALVRLNFINASTVMIRRTALDEIGGFWQPANTNYVDLPTWLRLAMAGRFAPAPEVVGYWRRHSTQVTTRGWLDNTNDRTAFLKAFVSDVRDRLPPSVTASLEEAACLDASRQNQEAWIARGRIELIEGNWGAATGAFSTAFRSGGASMRSVAAVGILCALARTDMEAFVRARGRHALPSRRHLATHGLAGRAGTFAGGNA</sequence>
<gene>
    <name evidence="2" type="ORF">AWB90_23815</name>
</gene>
<dbReference type="InterPro" id="IPR001173">
    <property type="entry name" value="Glyco_trans_2-like"/>
</dbReference>
<evidence type="ECO:0000259" key="1">
    <source>
        <dbReference type="Pfam" id="PF00535"/>
    </source>
</evidence>
<dbReference type="InterPro" id="IPR029044">
    <property type="entry name" value="Nucleotide-diphossugar_trans"/>
</dbReference>
<dbReference type="STRING" id="767916.AWB91_12680"/>
<dbReference type="Pfam" id="PF00535">
    <property type="entry name" value="Glycos_transf_2"/>
    <property type="match status" value="1"/>
</dbReference>
<accession>A0A1X2A4G8</accession>
<dbReference type="Gene3D" id="3.90.550.10">
    <property type="entry name" value="Spore Coat Polysaccharide Biosynthesis Protein SpsA, Chain A"/>
    <property type="match status" value="1"/>
</dbReference>
<feature type="domain" description="Glycosyltransferase 2-like" evidence="1">
    <location>
        <begin position="1"/>
        <end position="101"/>
    </location>
</feature>
<dbReference type="EMBL" id="LQPN01000072">
    <property type="protein sequence ID" value="ORW38320.1"/>
    <property type="molecule type" value="Genomic_DNA"/>
</dbReference>
<dbReference type="PANTHER" id="PTHR22916:SF3">
    <property type="entry name" value="UDP-GLCNAC:BETAGAL BETA-1,3-N-ACETYLGLUCOSAMINYLTRANSFERASE-LIKE PROTEIN 1"/>
    <property type="match status" value="1"/>
</dbReference>
<name>A0A1X2A4G8_9MYCO</name>
<dbReference type="AlphaFoldDB" id="A0A1X2A4G8"/>
<evidence type="ECO:0000313" key="2">
    <source>
        <dbReference type="EMBL" id="ORW38320.1"/>
    </source>
</evidence>